<organism evidence="1 2">
    <name type="scientific">Novosphingobium kunmingense</name>
    <dbReference type="NCBI Taxonomy" id="1211806"/>
    <lineage>
        <taxon>Bacteria</taxon>
        <taxon>Pseudomonadati</taxon>
        <taxon>Pseudomonadota</taxon>
        <taxon>Alphaproteobacteria</taxon>
        <taxon>Sphingomonadales</taxon>
        <taxon>Sphingomonadaceae</taxon>
        <taxon>Novosphingobium</taxon>
    </lineage>
</organism>
<dbReference type="OrthoDB" id="190583at2"/>
<name>A0A2N0I2M0_9SPHN</name>
<dbReference type="RefSeq" id="WP_100865872.1">
    <property type="nucleotide sequence ID" value="NZ_PHUF01000002.1"/>
</dbReference>
<dbReference type="AlphaFoldDB" id="A0A2N0I2M0"/>
<evidence type="ECO:0000313" key="1">
    <source>
        <dbReference type="EMBL" id="PKB25432.1"/>
    </source>
</evidence>
<reference evidence="1 2" key="1">
    <citation type="submission" date="2017-11" db="EMBL/GenBank/DDBJ databases">
        <title>Genomic Encyclopedia of Type Strains, Phase III (KMG-III): the genomes of soil and plant-associated and newly described type strains.</title>
        <authorList>
            <person name="Whitman W."/>
        </authorList>
    </citation>
    <scope>NUCLEOTIDE SEQUENCE [LARGE SCALE GENOMIC DNA]</scope>
    <source>
        <strain evidence="1 2">CGMCC 1.12274</strain>
    </source>
</reference>
<sequence length="180" mass="19994">METFGLVCHPDHPPVAVRSVDARISAIDNDWVRLRWRIDGSDRLVVPRFAGKGRADGLWQTTCFELLLRPAATDHYVELNLSPSERWAAYDFTGYRAGMSQRSVPREPDCTMRAGRTSAIFDSAVPRPALPQLPWTYGLCAVIEEEGGVKSYWAIEHPPGKPDFHDPACFAATLAAPADQ</sequence>
<evidence type="ECO:0008006" key="3">
    <source>
        <dbReference type="Google" id="ProtNLM"/>
    </source>
</evidence>
<accession>A0A2N0I2M0</accession>
<dbReference type="CDD" id="cd09627">
    <property type="entry name" value="DOMON_murB_like"/>
    <property type="match status" value="1"/>
</dbReference>
<protein>
    <recommendedName>
        <fullName evidence="3">DOMON-like domain-containing protein</fullName>
    </recommendedName>
</protein>
<evidence type="ECO:0000313" key="2">
    <source>
        <dbReference type="Proteomes" id="UP000232587"/>
    </source>
</evidence>
<gene>
    <name evidence="1" type="ORF">B0I00_0631</name>
</gene>
<comment type="caution">
    <text evidence="1">The sequence shown here is derived from an EMBL/GenBank/DDBJ whole genome shotgun (WGS) entry which is preliminary data.</text>
</comment>
<proteinExistence type="predicted"/>
<keyword evidence="2" id="KW-1185">Reference proteome</keyword>
<dbReference type="Gene3D" id="2.60.40.1190">
    <property type="match status" value="1"/>
</dbReference>
<dbReference type="Proteomes" id="UP000232587">
    <property type="component" value="Unassembled WGS sequence"/>
</dbReference>
<dbReference type="EMBL" id="PHUF01000002">
    <property type="protein sequence ID" value="PKB25432.1"/>
    <property type="molecule type" value="Genomic_DNA"/>
</dbReference>